<dbReference type="EMBL" id="QCYY01003536">
    <property type="protein sequence ID" value="ROT62840.1"/>
    <property type="molecule type" value="Genomic_DNA"/>
</dbReference>
<feature type="domain" description="Protein kinase" evidence="10">
    <location>
        <begin position="100"/>
        <end position="349"/>
    </location>
</feature>
<gene>
    <name evidence="11" type="ORF">C7M84_019292</name>
</gene>
<keyword evidence="5" id="KW-0547">Nucleotide-binding</keyword>
<name>A0A423SF51_PENVA</name>
<accession>A0A423SF51</accession>
<comment type="similarity">
    <text evidence="3">Belongs to the protein kinase superfamily. NEK Ser/Thr protein kinase family. NIMA subfamily.</text>
</comment>
<dbReference type="InterPro" id="IPR001245">
    <property type="entry name" value="Ser-Thr/Tyr_kinase_cat_dom"/>
</dbReference>
<dbReference type="GO" id="GO:0005813">
    <property type="term" value="C:centrosome"/>
    <property type="evidence" value="ECO:0007669"/>
    <property type="project" value="UniProtKB-SubCell"/>
</dbReference>
<evidence type="ECO:0000256" key="7">
    <source>
        <dbReference type="ARBA" id="ARBA00022840"/>
    </source>
</evidence>
<dbReference type="AlphaFoldDB" id="A0A423SF51"/>
<dbReference type="GO" id="GO:0004674">
    <property type="term" value="F:protein serine/threonine kinase activity"/>
    <property type="evidence" value="ECO:0007669"/>
    <property type="project" value="TreeGrafter"/>
</dbReference>
<dbReference type="Gene3D" id="1.10.510.10">
    <property type="entry name" value="Transferase(Phosphotransferase) domain 1"/>
    <property type="match status" value="1"/>
</dbReference>
<dbReference type="OrthoDB" id="6365500at2759"/>
<feature type="region of interest" description="Disordered" evidence="9">
    <location>
        <begin position="1"/>
        <end position="83"/>
    </location>
</feature>
<dbReference type="Pfam" id="PF07714">
    <property type="entry name" value="PK_Tyr_Ser-Thr"/>
    <property type="match status" value="1"/>
</dbReference>
<evidence type="ECO:0000256" key="8">
    <source>
        <dbReference type="ARBA" id="ARBA00023212"/>
    </source>
</evidence>
<dbReference type="SMART" id="SM00220">
    <property type="entry name" value="S_TKc"/>
    <property type="match status" value="1"/>
</dbReference>
<dbReference type="STRING" id="6689.A0A423SF51"/>
<dbReference type="InterPro" id="IPR000719">
    <property type="entry name" value="Prot_kinase_dom"/>
</dbReference>
<evidence type="ECO:0000256" key="5">
    <source>
        <dbReference type="ARBA" id="ARBA00022741"/>
    </source>
</evidence>
<keyword evidence="7" id="KW-0067">ATP-binding</keyword>
<keyword evidence="4" id="KW-0808">Transferase</keyword>
<evidence type="ECO:0000313" key="11">
    <source>
        <dbReference type="EMBL" id="ROT62840.1"/>
    </source>
</evidence>
<evidence type="ECO:0000256" key="4">
    <source>
        <dbReference type="ARBA" id="ARBA00022679"/>
    </source>
</evidence>
<comment type="caution">
    <text evidence="11">The sequence shown here is derived from an EMBL/GenBank/DDBJ whole genome shotgun (WGS) entry which is preliminary data.</text>
</comment>
<keyword evidence="8" id="KW-0963">Cytoplasm</keyword>
<dbReference type="InterPro" id="IPR011009">
    <property type="entry name" value="Kinase-like_dom_sf"/>
</dbReference>
<keyword evidence="12" id="KW-1185">Reference proteome</keyword>
<feature type="compositionally biased region" description="Polar residues" evidence="9">
    <location>
        <begin position="1"/>
        <end position="11"/>
    </location>
</feature>
<feature type="compositionally biased region" description="Low complexity" evidence="9">
    <location>
        <begin position="341"/>
        <end position="383"/>
    </location>
</feature>
<keyword evidence="6" id="KW-0418">Kinase</keyword>
<evidence type="ECO:0000256" key="2">
    <source>
        <dbReference type="ARBA" id="ARBA00004647"/>
    </source>
</evidence>
<evidence type="ECO:0000259" key="10">
    <source>
        <dbReference type="PROSITE" id="PS50011"/>
    </source>
</evidence>
<evidence type="ECO:0000256" key="1">
    <source>
        <dbReference type="ARBA" id="ARBA00004300"/>
    </source>
</evidence>
<protein>
    <recommendedName>
        <fullName evidence="10">Protein kinase domain-containing protein</fullName>
    </recommendedName>
</protein>
<dbReference type="GO" id="GO:0005524">
    <property type="term" value="F:ATP binding"/>
    <property type="evidence" value="ECO:0007669"/>
    <property type="project" value="UniProtKB-KW"/>
</dbReference>
<reference evidence="11 12" key="2">
    <citation type="submission" date="2019-01" db="EMBL/GenBank/DDBJ databases">
        <title>The decoding of complex shrimp genome reveals the adaptation for benthos swimmer, frequently molting mechanism and breeding impact on genome.</title>
        <authorList>
            <person name="Sun Y."/>
            <person name="Gao Y."/>
            <person name="Yu Y."/>
        </authorList>
    </citation>
    <scope>NUCLEOTIDE SEQUENCE [LARGE SCALE GENOMIC DNA]</scope>
    <source>
        <tissue evidence="11">Muscle</tissue>
    </source>
</reference>
<dbReference type="GO" id="GO:0000922">
    <property type="term" value="C:spindle pole"/>
    <property type="evidence" value="ECO:0007669"/>
    <property type="project" value="UniProtKB-SubCell"/>
</dbReference>
<sequence length="438" mass="46089">MNAPSTSNGRSPSEKRRRDAFPLAKAERRVGSAAKRQRQGPQEAQEATPVAHEAQEATPVAHEAPEQAPLDGTALEQTPEGADGERRTVLWLLDNESIQRQPKESLGTTQVADMFATELAGVDMVMKVMRAHARTFVEAALLLRLDGRAGAPRLLGYGAERPMLLLEAVPGCNFLFLLQDADAPLSLHLQVVLRVVQHLQEMHALDVIHNDVAIPNVVVHVDADYQLRDVHLVEFTVASPSGDTLALDADPAALPCVAPEVARGGASTPAADVFSLGALLRELSQVKASADALPLQAQEAAELATQEDPEARPDLGALEKLLRQAVAWQKNKERRRKAAPKEGAAAPKEGAAAPKEGAAASKEGAAASKEGAAASKEGAAASKEAQRVEEGRSASKRRSVRAQRVEGGRSGAGGRSVGAAASKEGAAPSKKGASRQAH</sequence>
<evidence type="ECO:0000256" key="9">
    <source>
        <dbReference type="SAM" id="MobiDB-lite"/>
    </source>
</evidence>
<dbReference type="Proteomes" id="UP000283509">
    <property type="component" value="Unassembled WGS sequence"/>
</dbReference>
<dbReference type="PROSITE" id="PS50011">
    <property type="entry name" value="PROTEIN_KINASE_DOM"/>
    <property type="match status" value="1"/>
</dbReference>
<proteinExistence type="inferred from homology"/>
<dbReference type="SUPFAM" id="SSF56112">
    <property type="entry name" value="Protein kinase-like (PK-like)"/>
    <property type="match status" value="1"/>
</dbReference>
<dbReference type="PANTHER" id="PTHR43289">
    <property type="entry name" value="MITOGEN-ACTIVATED PROTEIN KINASE KINASE KINASE 20-RELATED"/>
    <property type="match status" value="1"/>
</dbReference>
<evidence type="ECO:0000256" key="3">
    <source>
        <dbReference type="ARBA" id="ARBA00010886"/>
    </source>
</evidence>
<evidence type="ECO:0000256" key="6">
    <source>
        <dbReference type="ARBA" id="ARBA00022777"/>
    </source>
</evidence>
<feature type="region of interest" description="Disordered" evidence="9">
    <location>
        <begin position="329"/>
        <end position="438"/>
    </location>
</feature>
<feature type="compositionally biased region" description="Basic and acidic residues" evidence="9">
    <location>
        <begin position="384"/>
        <end position="393"/>
    </location>
</feature>
<evidence type="ECO:0000313" key="12">
    <source>
        <dbReference type="Proteomes" id="UP000283509"/>
    </source>
</evidence>
<reference evidence="11 12" key="1">
    <citation type="submission" date="2018-04" db="EMBL/GenBank/DDBJ databases">
        <authorList>
            <person name="Zhang X."/>
            <person name="Yuan J."/>
            <person name="Li F."/>
            <person name="Xiang J."/>
        </authorList>
    </citation>
    <scope>NUCLEOTIDE SEQUENCE [LARGE SCALE GENOMIC DNA]</scope>
    <source>
        <tissue evidence="11">Muscle</tissue>
    </source>
</reference>
<dbReference type="PANTHER" id="PTHR43289:SF34">
    <property type="entry name" value="SERINE_THREONINE-PROTEIN KINASE YBDM-RELATED"/>
    <property type="match status" value="1"/>
</dbReference>
<organism evidence="11 12">
    <name type="scientific">Penaeus vannamei</name>
    <name type="common">Whiteleg shrimp</name>
    <name type="synonym">Litopenaeus vannamei</name>
    <dbReference type="NCBI Taxonomy" id="6689"/>
    <lineage>
        <taxon>Eukaryota</taxon>
        <taxon>Metazoa</taxon>
        <taxon>Ecdysozoa</taxon>
        <taxon>Arthropoda</taxon>
        <taxon>Crustacea</taxon>
        <taxon>Multicrustacea</taxon>
        <taxon>Malacostraca</taxon>
        <taxon>Eumalacostraca</taxon>
        <taxon>Eucarida</taxon>
        <taxon>Decapoda</taxon>
        <taxon>Dendrobranchiata</taxon>
        <taxon>Penaeoidea</taxon>
        <taxon>Penaeidae</taxon>
        <taxon>Penaeus</taxon>
    </lineage>
</organism>
<comment type="subcellular location">
    <subcellularLocation>
        <location evidence="1">Cytoplasm</location>
        <location evidence="1">Cytoskeleton</location>
        <location evidence="1">Microtubule organizing center</location>
        <location evidence="1">Centrosome</location>
    </subcellularLocation>
    <subcellularLocation>
        <location evidence="2">Cytoplasm</location>
        <location evidence="2">Cytoskeleton</location>
        <location evidence="2">Spindle pole</location>
    </subcellularLocation>
</comment>
<keyword evidence="8" id="KW-0206">Cytoskeleton</keyword>
<feature type="compositionally biased region" description="Basic and acidic residues" evidence="9">
    <location>
        <begin position="12"/>
        <end position="30"/>
    </location>
</feature>